<evidence type="ECO:0000313" key="7">
    <source>
        <dbReference type="Proteomes" id="UP000694864"/>
    </source>
</evidence>
<reference evidence="7" key="1">
    <citation type="journal article" date="2014" name="Nat. Commun.">
        <title>The emerging biofuel crop Camelina sativa retains a highly undifferentiated hexaploid genome structure.</title>
        <authorList>
            <person name="Kagale S."/>
            <person name="Koh C."/>
            <person name="Nixon J."/>
            <person name="Bollina V."/>
            <person name="Clarke W.E."/>
            <person name="Tuteja R."/>
            <person name="Spillane C."/>
            <person name="Robinson S.J."/>
            <person name="Links M.G."/>
            <person name="Clarke C."/>
            <person name="Higgins E.E."/>
            <person name="Huebert T."/>
            <person name="Sharpe A.G."/>
            <person name="Parkin I.A."/>
        </authorList>
    </citation>
    <scope>NUCLEOTIDE SEQUENCE [LARGE SCALE GENOMIC DNA]</scope>
    <source>
        <strain evidence="7">cv. DH55</strain>
    </source>
</reference>
<keyword evidence="1" id="KW-0479">Metal-binding</keyword>
<dbReference type="RefSeq" id="XP_010447812.1">
    <property type="nucleotide sequence ID" value="XM_010449510.2"/>
</dbReference>
<keyword evidence="7" id="KW-1185">Reference proteome</keyword>
<proteinExistence type="predicted"/>
<feature type="compositionally biased region" description="Polar residues" evidence="5">
    <location>
        <begin position="121"/>
        <end position="132"/>
    </location>
</feature>
<protein>
    <submittedName>
        <fullName evidence="8">Uncharacterized protein LOC104730344</fullName>
    </submittedName>
</protein>
<evidence type="ECO:0000256" key="1">
    <source>
        <dbReference type="ARBA" id="ARBA00022723"/>
    </source>
</evidence>
<dbReference type="GeneID" id="104730344"/>
<feature type="domain" description="SWIM-type" evidence="6">
    <location>
        <begin position="671"/>
        <end position="703"/>
    </location>
</feature>
<accession>A0ABM0UXK5</accession>
<sequence>MDTRKVPLLCYWNGCIKDGPDGPFYEGSSPRGIRVDSKIELSQLLDDLHRVTGFEKEKFQIDLIGRYPSIVQQQMVKYVRLPIVDDCSLEMMLEVPSHHPSINNLELYLEIKPLSDEGTVPISNDQSPLENNATRKRSRQEEEASVNADVNVSVRNTKLRSPPEDNHNGWIEDEESTDVGNCGDNGVAQKDPKMKKPTLTKGVSDSVSKQLIFSSPWLDESELHVGMIFKDKVELENAVKLYSNRRQREYSRYDFSYEGTLIYRCKKVCEWFLKAAETNGNVVKITEYTEPHTCKPADVSSDFLAGEIEGLIKAQPSLSIEDLNNWVKEEFGYTVSYANMWIAKKKAITAILGDLDKSFSVLLPKFMAALSSSNNMLLEWQYDPFPDPKNASFRSVFWAFQQSIAGFSHCRPLILVDTVNLSGKYPGKLLVAAGFDAENRLFPLAFAIITEGSLSADTWRWFFACIRKKVTQREGICLITSPDPDIVTVVKERECQWAQHRFCLRHMCLKFYDVFHNNLMTEFVYKAGSTKYVSSFVKYLKKIEKMNLEARKWLDKIPLHQWALAYDDGGLRFGIMTTNTISGTYGFINKALDLPITTSILLIFDYRAELFKYRRGLLGESLNGRDLYSKYVMNFFEECKEASRTHDVLPLDRTGEKFQVTEVMQVSQTRFVVHMSDRVCSCGVWQLFKFPCSHVLAVCRRLNIDHLQYVDDCYSTESSRAVLAVDFKPLPGVSDWPEASEVPRLFPPGSRPISAEPRKVIGGQKRSNTGENKGLKR</sequence>
<dbReference type="Pfam" id="PF04434">
    <property type="entry name" value="SWIM"/>
    <property type="match status" value="1"/>
</dbReference>
<dbReference type="Pfam" id="PF10551">
    <property type="entry name" value="MULE"/>
    <property type="match status" value="1"/>
</dbReference>
<dbReference type="InterPro" id="IPR006564">
    <property type="entry name" value="Znf_PMZ"/>
</dbReference>
<gene>
    <name evidence="8" type="primary">LOC104730344</name>
</gene>
<evidence type="ECO:0000256" key="5">
    <source>
        <dbReference type="SAM" id="MobiDB-lite"/>
    </source>
</evidence>
<evidence type="ECO:0000313" key="8">
    <source>
        <dbReference type="RefSeq" id="XP_010447812.1"/>
    </source>
</evidence>
<dbReference type="PANTHER" id="PTHR31973">
    <property type="entry name" value="POLYPROTEIN, PUTATIVE-RELATED"/>
    <property type="match status" value="1"/>
</dbReference>
<name>A0ABM0UXK5_CAMSA</name>
<evidence type="ECO:0000259" key="6">
    <source>
        <dbReference type="PROSITE" id="PS50966"/>
    </source>
</evidence>
<keyword evidence="3" id="KW-0862">Zinc</keyword>
<feature type="region of interest" description="Disordered" evidence="5">
    <location>
        <begin position="734"/>
        <end position="777"/>
    </location>
</feature>
<dbReference type="PROSITE" id="PS50966">
    <property type="entry name" value="ZF_SWIM"/>
    <property type="match status" value="1"/>
</dbReference>
<dbReference type="SMART" id="SM00575">
    <property type="entry name" value="ZnF_PMZ"/>
    <property type="match status" value="1"/>
</dbReference>
<dbReference type="PANTHER" id="PTHR31973:SF195">
    <property type="entry name" value="MUDR FAMILY TRANSPOSASE"/>
    <property type="match status" value="1"/>
</dbReference>
<dbReference type="InterPro" id="IPR018289">
    <property type="entry name" value="MULE_transposase_dom"/>
</dbReference>
<feature type="region of interest" description="Disordered" evidence="5">
    <location>
        <begin position="119"/>
        <end position="201"/>
    </location>
</feature>
<dbReference type="Proteomes" id="UP000694864">
    <property type="component" value="Chromosome 2"/>
</dbReference>
<dbReference type="InterPro" id="IPR007527">
    <property type="entry name" value="Znf_SWIM"/>
</dbReference>
<keyword evidence="2 4" id="KW-0863">Zinc-finger</keyword>
<reference evidence="8" key="2">
    <citation type="submission" date="2025-08" db="UniProtKB">
        <authorList>
            <consortium name="RefSeq"/>
        </authorList>
    </citation>
    <scope>IDENTIFICATION</scope>
    <source>
        <tissue evidence="8">Leaf</tissue>
    </source>
</reference>
<evidence type="ECO:0000256" key="4">
    <source>
        <dbReference type="PROSITE-ProRule" id="PRU00325"/>
    </source>
</evidence>
<evidence type="ECO:0000256" key="2">
    <source>
        <dbReference type="ARBA" id="ARBA00022771"/>
    </source>
</evidence>
<organism evidence="7 8">
    <name type="scientific">Camelina sativa</name>
    <name type="common">False flax</name>
    <name type="synonym">Myagrum sativum</name>
    <dbReference type="NCBI Taxonomy" id="90675"/>
    <lineage>
        <taxon>Eukaryota</taxon>
        <taxon>Viridiplantae</taxon>
        <taxon>Streptophyta</taxon>
        <taxon>Embryophyta</taxon>
        <taxon>Tracheophyta</taxon>
        <taxon>Spermatophyta</taxon>
        <taxon>Magnoliopsida</taxon>
        <taxon>eudicotyledons</taxon>
        <taxon>Gunneridae</taxon>
        <taxon>Pentapetalae</taxon>
        <taxon>rosids</taxon>
        <taxon>malvids</taxon>
        <taxon>Brassicales</taxon>
        <taxon>Brassicaceae</taxon>
        <taxon>Camelineae</taxon>
        <taxon>Camelina</taxon>
    </lineage>
</organism>
<evidence type="ECO:0000256" key="3">
    <source>
        <dbReference type="ARBA" id="ARBA00022833"/>
    </source>
</evidence>